<proteinExistence type="predicted"/>
<feature type="transmembrane region" description="Helical" evidence="1">
    <location>
        <begin position="20"/>
        <end position="42"/>
    </location>
</feature>
<sequence length="207" mass="23695">MSFANYSISFSHEFETTRIALFGFIGALAVSANVLCMFFTFRQSSALSSEYVKVLLILRILQLVYDTHTCLFFIVAPLFPLKGIFMKGIGAYLGMNAHISLVINLTVLSMICAWFNCCLFHRHQVILPFDHPIKLQPRGIYTVYLIMNIVMIVNPLSFIFTTKNDQEEQRTIIANSPMAWLLDVPSYKIYTDENCPLIMTFHFPLTL</sequence>
<protein>
    <recommendedName>
        <fullName evidence="4">G protein-coupled receptor</fullName>
    </recommendedName>
</protein>
<dbReference type="Proteomes" id="UP001432027">
    <property type="component" value="Unassembled WGS sequence"/>
</dbReference>
<feature type="transmembrane region" description="Helical" evidence="1">
    <location>
        <begin position="141"/>
        <end position="160"/>
    </location>
</feature>
<evidence type="ECO:0000313" key="2">
    <source>
        <dbReference type="EMBL" id="GMS95894.1"/>
    </source>
</evidence>
<evidence type="ECO:0000256" key="1">
    <source>
        <dbReference type="SAM" id="Phobius"/>
    </source>
</evidence>
<dbReference type="InterPro" id="IPR019429">
    <property type="entry name" value="7TM_GPCR_serpentine_rcpt_Sri"/>
</dbReference>
<dbReference type="EMBL" id="BTSX01000004">
    <property type="protein sequence ID" value="GMS95894.1"/>
    <property type="molecule type" value="Genomic_DNA"/>
</dbReference>
<feature type="non-terminal residue" evidence="2">
    <location>
        <position position="207"/>
    </location>
</feature>
<dbReference type="PANTHER" id="PTHR45830">
    <property type="entry name" value="SERPENTINE RECEPTOR, CLASS I"/>
    <property type="match status" value="1"/>
</dbReference>
<reference evidence="2" key="1">
    <citation type="submission" date="2023-10" db="EMBL/GenBank/DDBJ databases">
        <title>Genome assembly of Pristionchus species.</title>
        <authorList>
            <person name="Yoshida K."/>
            <person name="Sommer R.J."/>
        </authorList>
    </citation>
    <scope>NUCLEOTIDE SEQUENCE</scope>
    <source>
        <strain evidence="2">RS0144</strain>
    </source>
</reference>
<dbReference type="Pfam" id="PF10327">
    <property type="entry name" value="7TM_GPCR_Sri"/>
    <property type="match status" value="1"/>
</dbReference>
<keyword evidence="1" id="KW-0812">Transmembrane</keyword>
<dbReference type="PANTHER" id="PTHR45830:SF15">
    <property type="entry name" value="SERPENTINE RECEPTOR, CLASS I"/>
    <property type="match status" value="1"/>
</dbReference>
<comment type="caution">
    <text evidence="2">The sequence shown here is derived from an EMBL/GenBank/DDBJ whole genome shotgun (WGS) entry which is preliminary data.</text>
</comment>
<dbReference type="AlphaFoldDB" id="A0AAV5TNC0"/>
<accession>A0AAV5TNC0</accession>
<feature type="transmembrane region" description="Helical" evidence="1">
    <location>
        <begin position="99"/>
        <end position="120"/>
    </location>
</feature>
<gene>
    <name evidence="2" type="ORF">PENTCL1PPCAC_18069</name>
</gene>
<evidence type="ECO:0000313" key="3">
    <source>
        <dbReference type="Proteomes" id="UP001432027"/>
    </source>
</evidence>
<keyword evidence="3" id="KW-1185">Reference proteome</keyword>
<name>A0AAV5TNC0_9BILA</name>
<evidence type="ECO:0008006" key="4">
    <source>
        <dbReference type="Google" id="ProtNLM"/>
    </source>
</evidence>
<keyword evidence="1" id="KW-0472">Membrane</keyword>
<keyword evidence="1" id="KW-1133">Transmembrane helix</keyword>
<organism evidence="2 3">
    <name type="scientific">Pristionchus entomophagus</name>
    <dbReference type="NCBI Taxonomy" id="358040"/>
    <lineage>
        <taxon>Eukaryota</taxon>
        <taxon>Metazoa</taxon>
        <taxon>Ecdysozoa</taxon>
        <taxon>Nematoda</taxon>
        <taxon>Chromadorea</taxon>
        <taxon>Rhabditida</taxon>
        <taxon>Rhabditina</taxon>
        <taxon>Diplogasteromorpha</taxon>
        <taxon>Diplogasteroidea</taxon>
        <taxon>Neodiplogasteridae</taxon>
        <taxon>Pristionchus</taxon>
    </lineage>
</organism>